<name>A0A0F8X194_9ZZZZ</name>
<comment type="caution">
    <text evidence="1">The sequence shown here is derived from an EMBL/GenBank/DDBJ whole genome shotgun (WGS) entry which is preliminary data.</text>
</comment>
<evidence type="ECO:0000313" key="1">
    <source>
        <dbReference type="EMBL" id="KKK54585.1"/>
    </source>
</evidence>
<proteinExistence type="predicted"/>
<reference evidence="1" key="1">
    <citation type="journal article" date="2015" name="Nature">
        <title>Complex archaea that bridge the gap between prokaryotes and eukaryotes.</title>
        <authorList>
            <person name="Spang A."/>
            <person name="Saw J.H."/>
            <person name="Jorgensen S.L."/>
            <person name="Zaremba-Niedzwiedzka K."/>
            <person name="Martijn J."/>
            <person name="Lind A.E."/>
            <person name="van Eijk R."/>
            <person name="Schleper C."/>
            <person name="Guy L."/>
            <person name="Ettema T.J."/>
        </authorList>
    </citation>
    <scope>NUCLEOTIDE SEQUENCE</scope>
</reference>
<dbReference type="EMBL" id="LAZR01065924">
    <property type="protein sequence ID" value="KKK54585.1"/>
    <property type="molecule type" value="Genomic_DNA"/>
</dbReference>
<protein>
    <submittedName>
        <fullName evidence="1">Uncharacterized protein</fullName>
    </submittedName>
</protein>
<accession>A0A0F8X194</accession>
<organism evidence="1">
    <name type="scientific">marine sediment metagenome</name>
    <dbReference type="NCBI Taxonomy" id="412755"/>
    <lineage>
        <taxon>unclassified sequences</taxon>
        <taxon>metagenomes</taxon>
        <taxon>ecological metagenomes</taxon>
    </lineage>
</organism>
<sequence>NLNGVTYKSELDALLGYVQQMKLDGVSLAIAGGGSAIFIPVDPLKHIIEEMLEKRDSNGS</sequence>
<gene>
    <name evidence="1" type="ORF">LCGC14_3083220</name>
</gene>
<feature type="non-terminal residue" evidence="1">
    <location>
        <position position="1"/>
    </location>
</feature>
<dbReference type="AlphaFoldDB" id="A0A0F8X194"/>